<accession>A0A182SV95</accession>
<feature type="domain" description="C2H2-type" evidence="8">
    <location>
        <begin position="639"/>
        <end position="666"/>
    </location>
</feature>
<feature type="compositionally biased region" description="Polar residues" evidence="7">
    <location>
        <begin position="509"/>
        <end position="519"/>
    </location>
</feature>
<dbReference type="Pfam" id="PF00096">
    <property type="entry name" value="zf-C2H2"/>
    <property type="match status" value="4"/>
</dbReference>
<evidence type="ECO:0000256" key="1">
    <source>
        <dbReference type="ARBA" id="ARBA00022723"/>
    </source>
</evidence>
<dbReference type="Gene3D" id="3.30.160.60">
    <property type="entry name" value="Classic Zinc Finger"/>
    <property type="match status" value="3"/>
</dbReference>
<feature type="domain" description="ZAD" evidence="9">
    <location>
        <begin position="11"/>
        <end position="86"/>
    </location>
</feature>
<feature type="binding site" evidence="6">
    <location>
        <position position="13"/>
    </location>
    <ligand>
        <name>Zn(2+)</name>
        <dbReference type="ChEBI" id="CHEBI:29105"/>
    </ligand>
</feature>
<evidence type="ECO:0008006" key="12">
    <source>
        <dbReference type="Google" id="ProtNLM"/>
    </source>
</evidence>
<dbReference type="PROSITE" id="PS00028">
    <property type="entry name" value="ZINC_FINGER_C2H2_1"/>
    <property type="match status" value="4"/>
</dbReference>
<dbReference type="GO" id="GO:0005634">
    <property type="term" value="C:nucleus"/>
    <property type="evidence" value="ECO:0007669"/>
    <property type="project" value="InterPro"/>
</dbReference>
<dbReference type="FunFam" id="3.30.160.60:FF:002343">
    <property type="entry name" value="Zinc finger protein 33A"/>
    <property type="match status" value="1"/>
</dbReference>
<dbReference type="SMART" id="SM00868">
    <property type="entry name" value="zf-AD"/>
    <property type="match status" value="1"/>
</dbReference>
<feature type="binding site" evidence="6">
    <location>
        <position position="59"/>
    </location>
    <ligand>
        <name>Zn(2+)</name>
        <dbReference type="ChEBI" id="CHEBI:29105"/>
    </ligand>
</feature>
<dbReference type="EnsemblMetazoa" id="AMAM014133-RA">
    <property type="protein sequence ID" value="AMAM014133-PA"/>
    <property type="gene ID" value="AMAM014133"/>
</dbReference>
<dbReference type="FunFam" id="3.30.160.60:FF:002945">
    <property type="entry name" value="LD32088p"/>
    <property type="match status" value="1"/>
</dbReference>
<evidence type="ECO:0000256" key="6">
    <source>
        <dbReference type="PROSITE-ProRule" id="PRU01263"/>
    </source>
</evidence>
<keyword evidence="11" id="KW-1185">Reference proteome</keyword>
<dbReference type="PROSITE" id="PS51915">
    <property type="entry name" value="ZAD"/>
    <property type="match status" value="1"/>
</dbReference>
<dbReference type="GO" id="GO:0006355">
    <property type="term" value="P:regulation of DNA-templated transcription"/>
    <property type="evidence" value="ECO:0007669"/>
    <property type="project" value="UniProtKB-ARBA"/>
</dbReference>
<feature type="domain" description="C2H2-type" evidence="8">
    <location>
        <begin position="697"/>
        <end position="724"/>
    </location>
</feature>
<keyword evidence="1 6" id="KW-0479">Metal-binding</keyword>
<name>A0A182SV95_9DIPT</name>
<dbReference type="Gene3D" id="3.40.1800.20">
    <property type="match status" value="1"/>
</dbReference>
<protein>
    <recommendedName>
        <fullName evidence="12">Protein krueppel</fullName>
    </recommendedName>
</protein>
<dbReference type="Proteomes" id="UP000075901">
    <property type="component" value="Unassembled WGS sequence"/>
</dbReference>
<evidence type="ECO:0000259" key="9">
    <source>
        <dbReference type="PROSITE" id="PS51915"/>
    </source>
</evidence>
<reference evidence="11" key="1">
    <citation type="submission" date="2013-09" db="EMBL/GenBank/DDBJ databases">
        <title>The Genome Sequence of Anopheles maculatus species B.</title>
        <authorList>
            <consortium name="The Broad Institute Genomics Platform"/>
            <person name="Neafsey D.E."/>
            <person name="Besansky N."/>
            <person name="Howell P."/>
            <person name="Walton C."/>
            <person name="Young S.K."/>
            <person name="Zeng Q."/>
            <person name="Gargeya S."/>
            <person name="Fitzgerald M."/>
            <person name="Haas B."/>
            <person name="Abouelleil A."/>
            <person name="Allen A.W."/>
            <person name="Alvarado L."/>
            <person name="Arachchi H.M."/>
            <person name="Berlin A.M."/>
            <person name="Chapman S.B."/>
            <person name="Gainer-Dewar J."/>
            <person name="Goldberg J."/>
            <person name="Griggs A."/>
            <person name="Gujja S."/>
            <person name="Hansen M."/>
            <person name="Howarth C."/>
            <person name="Imamovic A."/>
            <person name="Ireland A."/>
            <person name="Larimer J."/>
            <person name="McCowan C."/>
            <person name="Murphy C."/>
            <person name="Pearson M."/>
            <person name="Poon T.W."/>
            <person name="Priest M."/>
            <person name="Roberts A."/>
            <person name="Saif S."/>
            <person name="Shea T."/>
            <person name="Sisk P."/>
            <person name="Sykes S."/>
            <person name="Wortman J."/>
            <person name="Nusbaum C."/>
            <person name="Birren B."/>
        </authorList>
    </citation>
    <scope>NUCLEOTIDE SEQUENCE [LARGE SCALE GENOMIC DNA]</scope>
    <source>
        <strain evidence="11">maculatus3</strain>
    </source>
</reference>
<dbReference type="InterPro" id="IPR036236">
    <property type="entry name" value="Znf_C2H2_sf"/>
</dbReference>
<evidence type="ECO:0000256" key="4">
    <source>
        <dbReference type="ARBA" id="ARBA00022833"/>
    </source>
</evidence>
<feature type="domain" description="C2H2-type" evidence="8">
    <location>
        <begin position="667"/>
        <end position="696"/>
    </location>
</feature>
<evidence type="ECO:0000313" key="11">
    <source>
        <dbReference type="Proteomes" id="UP000075901"/>
    </source>
</evidence>
<dbReference type="PANTHER" id="PTHR24379">
    <property type="entry name" value="KRAB AND ZINC FINGER DOMAIN-CONTAINING"/>
    <property type="match status" value="1"/>
</dbReference>
<evidence type="ECO:0000259" key="8">
    <source>
        <dbReference type="PROSITE" id="PS50157"/>
    </source>
</evidence>
<evidence type="ECO:0000256" key="7">
    <source>
        <dbReference type="SAM" id="MobiDB-lite"/>
    </source>
</evidence>
<dbReference type="InterPro" id="IPR012934">
    <property type="entry name" value="Znf_AD"/>
</dbReference>
<dbReference type="SUPFAM" id="SSF57667">
    <property type="entry name" value="beta-beta-alpha zinc fingers"/>
    <property type="match status" value="2"/>
</dbReference>
<dbReference type="VEuPathDB" id="VectorBase:AMAM014133"/>
<dbReference type="InterPro" id="IPR013087">
    <property type="entry name" value="Znf_C2H2_type"/>
</dbReference>
<feature type="compositionally biased region" description="Low complexity" evidence="7">
    <location>
        <begin position="538"/>
        <end position="550"/>
    </location>
</feature>
<reference evidence="10" key="2">
    <citation type="submission" date="2020-05" db="UniProtKB">
        <authorList>
            <consortium name="EnsemblMetazoa"/>
        </authorList>
    </citation>
    <scope>IDENTIFICATION</scope>
    <source>
        <strain evidence="10">maculatus3</strain>
    </source>
</reference>
<evidence type="ECO:0000313" key="10">
    <source>
        <dbReference type="EnsemblMetazoa" id="AMAM014133-PA"/>
    </source>
</evidence>
<evidence type="ECO:0000256" key="3">
    <source>
        <dbReference type="ARBA" id="ARBA00022771"/>
    </source>
</evidence>
<feature type="region of interest" description="Disordered" evidence="7">
    <location>
        <begin position="744"/>
        <end position="781"/>
    </location>
</feature>
<feature type="region of interest" description="Disordered" evidence="7">
    <location>
        <begin position="467"/>
        <end position="632"/>
    </location>
</feature>
<dbReference type="Pfam" id="PF07776">
    <property type="entry name" value="zf-AD"/>
    <property type="match status" value="1"/>
</dbReference>
<evidence type="ECO:0000256" key="2">
    <source>
        <dbReference type="ARBA" id="ARBA00022737"/>
    </source>
</evidence>
<dbReference type="AlphaFoldDB" id="A0A182SV95"/>
<dbReference type="SUPFAM" id="SSF57716">
    <property type="entry name" value="Glucocorticoid receptor-like (DNA-binding domain)"/>
    <property type="match status" value="1"/>
</dbReference>
<keyword evidence="4 6" id="KW-0862">Zinc</keyword>
<feature type="binding site" evidence="6">
    <location>
        <position position="62"/>
    </location>
    <ligand>
        <name>Zn(2+)</name>
        <dbReference type="ChEBI" id="CHEBI:29105"/>
    </ligand>
</feature>
<dbReference type="PANTHER" id="PTHR24379:SF121">
    <property type="entry name" value="C2H2-TYPE DOMAIN-CONTAINING PROTEIN"/>
    <property type="match status" value="1"/>
</dbReference>
<feature type="compositionally biased region" description="Polar residues" evidence="7">
    <location>
        <begin position="767"/>
        <end position="781"/>
    </location>
</feature>
<feature type="compositionally biased region" description="Polar residues" evidence="7">
    <location>
        <begin position="551"/>
        <end position="565"/>
    </location>
</feature>
<sequence length="965" mass="103711">MTEYKCVNFSELCRLCASTNGPRLGIYSDEGRKKRIHHKITESLGIKITESDRLPKSVCTACLKQVEAHKEFREAAVKAQSLLESCLHSRSSVGIKSEGEANQVVQTVGQQQQQLNQPQILTIQNQQQPNQQYTITFDAGTTIKGNNGQYKLENGGAQAQTTFTQVDEFIKIKSSPPKPIKRDFAQNVKTEATEAKRKRTIQIIKQPVQQISPQKTTNVGNFTIEAPTITSPVSVAGTVSTANMIVSNAGTIYTSTPQKTYNLPEVKIISNNNNNRCIVPVVLKGDGAMDDGSNNTNNNNNNAPTISMVGQQVVTNAPQNQQVQLLLKIETGPDGVVRLAPVQHPPLAMQQTAMPQYGMATLAQPVTAMPPMTILGQNQPMVQAQVSAGNYVTLVGKTSSQTQTIADNGAQQTSVVMTTAPVPQATLQPVQQPQQQIQTQIVKKPQPGTNTTTTLQQSQQRAIVSLSTTAVPKTDQRTAPRKAIPPRQATSNPPKLAQATTAPKQTTTVINGQVGNSQKPGEKSATGGGGRVGLVITSSRSLASSNGSNGTVLNNTTASNSSENRSFSDHDSSGNENAESEANRTAQSLVASQQMSAISAMSSKQESAASDQQAKASTGRSGERGGNAGGRAGGDVSITTCDVCRKTFGRKEHLVQHLKSHIGLRPFKCDAADCNKSFSRKEHLLRHTVSHTGQKLFNCDKCHKMFSRKDNLNKHRKTHQEQGNSTTYSCNICNKDFSSKNQFSKHKDTHGCYEEESDTPKPVPKKQSPTIKTETKQQTAANTVTLLDSTVVSKPSQPPPLAHAPAPPVIVSEPTQQATVVQSLPLTITHVPTSSTTIQLPIQQQVHQLIQQQQPQHQNGTTTQQQQQQIFTIPAQIPTANGKSIIQHLQIALPNNMTGQTLTTVSSASNSGTVQTLTNAQGATLASLGAGRATIINSVDGNAVFTLPSNFIFDTSQIITTSRQS</sequence>
<keyword evidence="3 5" id="KW-0863">Zinc-finger</keyword>
<feature type="binding site" evidence="6">
    <location>
        <position position="16"/>
    </location>
    <ligand>
        <name>Zn(2+)</name>
        <dbReference type="ChEBI" id="CHEBI:29105"/>
    </ligand>
</feature>
<dbReference type="SMART" id="SM00355">
    <property type="entry name" value="ZnF_C2H2"/>
    <property type="match status" value="4"/>
</dbReference>
<dbReference type="PROSITE" id="PS50157">
    <property type="entry name" value="ZINC_FINGER_C2H2_2"/>
    <property type="match status" value="4"/>
</dbReference>
<dbReference type="GO" id="GO:0008270">
    <property type="term" value="F:zinc ion binding"/>
    <property type="evidence" value="ECO:0007669"/>
    <property type="project" value="UniProtKB-UniRule"/>
</dbReference>
<proteinExistence type="predicted"/>
<feature type="compositionally biased region" description="Low complexity" evidence="7">
    <location>
        <begin position="497"/>
        <end position="508"/>
    </location>
</feature>
<evidence type="ECO:0000256" key="5">
    <source>
        <dbReference type="PROSITE-ProRule" id="PRU00042"/>
    </source>
</evidence>
<feature type="compositionally biased region" description="Low complexity" evidence="7">
    <location>
        <begin position="591"/>
        <end position="603"/>
    </location>
</feature>
<keyword evidence="2" id="KW-0677">Repeat</keyword>
<feature type="domain" description="C2H2-type" evidence="8">
    <location>
        <begin position="728"/>
        <end position="750"/>
    </location>
</feature>
<organism evidence="10 11">
    <name type="scientific">Anopheles maculatus</name>
    <dbReference type="NCBI Taxonomy" id="74869"/>
    <lineage>
        <taxon>Eukaryota</taxon>
        <taxon>Metazoa</taxon>
        <taxon>Ecdysozoa</taxon>
        <taxon>Arthropoda</taxon>
        <taxon>Hexapoda</taxon>
        <taxon>Insecta</taxon>
        <taxon>Pterygota</taxon>
        <taxon>Neoptera</taxon>
        <taxon>Endopterygota</taxon>
        <taxon>Diptera</taxon>
        <taxon>Nematocera</taxon>
        <taxon>Culicoidea</taxon>
        <taxon>Culicidae</taxon>
        <taxon>Anophelinae</taxon>
        <taxon>Anopheles</taxon>
        <taxon>Anopheles maculatus group</taxon>
    </lineage>
</organism>
<feature type="compositionally biased region" description="Polar residues" evidence="7">
    <location>
        <begin position="604"/>
        <end position="618"/>
    </location>
</feature>